<organism evidence="1">
    <name type="scientific">Anguilla anguilla</name>
    <name type="common">European freshwater eel</name>
    <name type="synonym">Muraena anguilla</name>
    <dbReference type="NCBI Taxonomy" id="7936"/>
    <lineage>
        <taxon>Eukaryota</taxon>
        <taxon>Metazoa</taxon>
        <taxon>Chordata</taxon>
        <taxon>Craniata</taxon>
        <taxon>Vertebrata</taxon>
        <taxon>Euteleostomi</taxon>
        <taxon>Actinopterygii</taxon>
        <taxon>Neopterygii</taxon>
        <taxon>Teleostei</taxon>
        <taxon>Anguilliformes</taxon>
        <taxon>Anguillidae</taxon>
        <taxon>Anguilla</taxon>
    </lineage>
</organism>
<reference evidence="1" key="1">
    <citation type="submission" date="2014-11" db="EMBL/GenBank/DDBJ databases">
        <authorList>
            <person name="Amaro Gonzalez C."/>
        </authorList>
    </citation>
    <scope>NUCLEOTIDE SEQUENCE</scope>
</reference>
<evidence type="ECO:0000313" key="1">
    <source>
        <dbReference type="EMBL" id="JAH53821.1"/>
    </source>
</evidence>
<protein>
    <submittedName>
        <fullName evidence="1">Uncharacterized protein</fullName>
    </submittedName>
</protein>
<dbReference type="EMBL" id="GBXM01054756">
    <property type="protein sequence ID" value="JAH53821.1"/>
    <property type="molecule type" value="Transcribed_RNA"/>
</dbReference>
<proteinExistence type="predicted"/>
<sequence length="20" mass="2539">MFPASYKYRRNFYLIQATLR</sequence>
<reference evidence="1" key="2">
    <citation type="journal article" date="2015" name="Fish Shellfish Immunol.">
        <title>Early steps in the European eel (Anguilla anguilla)-Vibrio vulnificus interaction in the gills: Role of the RtxA13 toxin.</title>
        <authorList>
            <person name="Callol A."/>
            <person name="Pajuelo D."/>
            <person name="Ebbesson L."/>
            <person name="Teles M."/>
            <person name="MacKenzie S."/>
            <person name="Amaro C."/>
        </authorList>
    </citation>
    <scope>NUCLEOTIDE SEQUENCE</scope>
</reference>
<accession>A0A0E9TJS2</accession>
<name>A0A0E9TJS2_ANGAN</name>
<dbReference type="AlphaFoldDB" id="A0A0E9TJS2"/>